<keyword evidence="4" id="KW-1185">Reference proteome</keyword>
<feature type="compositionally biased region" description="Low complexity" evidence="1">
    <location>
        <begin position="565"/>
        <end position="576"/>
    </location>
</feature>
<feature type="compositionally biased region" description="Polar residues" evidence="1">
    <location>
        <begin position="217"/>
        <end position="237"/>
    </location>
</feature>
<feature type="compositionally biased region" description="Basic and acidic residues" evidence="1">
    <location>
        <begin position="87"/>
        <end position="126"/>
    </location>
</feature>
<feature type="region of interest" description="Disordered" evidence="1">
    <location>
        <begin position="178"/>
        <end position="198"/>
    </location>
</feature>
<feature type="region of interest" description="Disordered" evidence="1">
    <location>
        <begin position="87"/>
        <end position="153"/>
    </location>
</feature>
<protein>
    <recommendedName>
        <fullName evidence="2">EF-hand domain-containing protein</fullName>
    </recommendedName>
</protein>
<dbReference type="AlphaFoldDB" id="A0A1J9RBW6"/>
<name>A0A1J9RBW6_9PEZI</name>
<dbReference type="InterPro" id="IPR018247">
    <property type="entry name" value="EF_Hand_1_Ca_BS"/>
</dbReference>
<organism evidence="3 4">
    <name type="scientific">Diplodia corticola</name>
    <dbReference type="NCBI Taxonomy" id="236234"/>
    <lineage>
        <taxon>Eukaryota</taxon>
        <taxon>Fungi</taxon>
        <taxon>Dikarya</taxon>
        <taxon>Ascomycota</taxon>
        <taxon>Pezizomycotina</taxon>
        <taxon>Dothideomycetes</taxon>
        <taxon>Dothideomycetes incertae sedis</taxon>
        <taxon>Botryosphaeriales</taxon>
        <taxon>Botryosphaeriaceae</taxon>
        <taxon>Diplodia</taxon>
    </lineage>
</organism>
<dbReference type="PROSITE" id="PS50222">
    <property type="entry name" value="EF_HAND_2"/>
    <property type="match status" value="1"/>
</dbReference>
<feature type="region of interest" description="Disordered" evidence="1">
    <location>
        <begin position="698"/>
        <end position="720"/>
    </location>
</feature>
<feature type="region of interest" description="Disordered" evidence="1">
    <location>
        <begin position="23"/>
        <end position="62"/>
    </location>
</feature>
<evidence type="ECO:0000259" key="2">
    <source>
        <dbReference type="PROSITE" id="PS50222"/>
    </source>
</evidence>
<feature type="region of interest" description="Disordered" evidence="1">
    <location>
        <begin position="396"/>
        <end position="606"/>
    </location>
</feature>
<feature type="compositionally biased region" description="Polar residues" evidence="1">
    <location>
        <begin position="429"/>
        <end position="444"/>
    </location>
</feature>
<accession>A0A1J9RBW6</accession>
<feature type="region of interest" description="Disordered" evidence="1">
    <location>
        <begin position="217"/>
        <end position="275"/>
    </location>
</feature>
<feature type="compositionally biased region" description="Low complexity" evidence="1">
    <location>
        <begin position="184"/>
        <end position="196"/>
    </location>
</feature>
<dbReference type="PROSITE" id="PS00018">
    <property type="entry name" value="EF_HAND_1"/>
    <property type="match status" value="1"/>
</dbReference>
<dbReference type="RefSeq" id="XP_020134697.1">
    <property type="nucleotide sequence ID" value="XM_020274033.1"/>
</dbReference>
<dbReference type="GeneID" id="31014294"/>
<dbReference type="EMBL" id="MNUE01000003">
    <property type="protein sequence ID" value="OJD39086.1"/>
    <property type="molecule type" value="Genomic_DNA"/>
</dbReference>
<evidence type="ECO:0000256" key="1">
    <source>
        <dbReference type="SAM" id="MobiDB-lite"/>
    </source>
</evidence>
<sequence>MALDKDKDKTLSTAEIEAMLKQSEKQEQAAHKRATKAAKRFAKHELSKFTSPKTHGAAEEEDFATGIRKQLANVGGYLYKPDYQHARLRTEPPCNRPEHSEYTKKQMRGEKEEEGKQKERVEDPEMKTTGVKDFAPHSGPSASSGLSTKKKVDEAAEAIMPNIQRLSLFANLEDSESDEDSVISSAPSKGSGKGSPMTAIPNVGLSKFSSIMGTTAVESSTSPNANAFKSGQTSSAIHNDKPTEVSSAARSRSSSAGQGTIKPVHEKTGELDSAERVHPWPNLWSAYAQKPPTLAPNQWSIINANLKTLNGPENGRISPCDQENLEAYNQVHEILEESWLVMTGQVPPDGSLVAQKIVKPMLQKEKPDMGARLRVYEEKLTLRRTVLKLPGEEWKRLSGESDKSTSSSSAPSMGTPIPLASPPFMPSSPMGTGSPLTRSFNSPYTVGPDDFTDSPTSPNTSKRSSVSNMRDSTQSDLQNSVDEADSKTSSAHSSFRGHPGAQTPSRRSRLASFTSALKVSKSPKKGSKSQDTSGAAGRDIVMTPIDAPPVPIIPATFSAQNTPQTSFDTTASSTDTPLTNASPQVPSLNRKVSRSFGGNPSTSMAGLMRKKSTSFDGTLGLGSGEQQTNLESADATMNAQLLAEKKQSASFSGTSTTGVMSPAIPDLSMFSQSARTPATLSSADFSFVSGAARYTPNASMTDLGATKRSRKHSRTSSGVSMSNNAIDAHLDELLNEYRAWIDGKDGLMDDNSRRSERPDVKEILKPIDYEEIRKLKPREFEAMANEVKKITHADLRAQVLKEHHDARFPPGVPGRPASSFAALPYLALRIARNALDVVNEHFLHQLNCDYEIENHHYSKRERDWSEACPGAVYPYPGVSRPTKKSYLRAGYAAAWATRFVQWAQEQEQLWKYENIDLPTMGEPGGGFKRPGRTLEAKLLLNMVDEEMDIDGSTGDLKVEGEGAILKEDQVREMFERLARRENQKGTKKVWAACEEQVKRLAMMMDLEKYERLGTSVATGRSSPEEFLRTRPKESALARAGLYAGV</sequence>
<feature type="domain" description="EF-hand" evidence="2">
    <location>
        <begin position="1"/>
        <end position="26"/>
    </location>
</feature>
<proteinExistence type="predicted"/>
<feature type="compositionally biased region" description="Basic residues" evidence="1">
    <location>
        <begin position="31"/>
        <end position="42"/>
    </location>
</feature>
<feature type="compositionally biased region" description="Polar residues" evidence="1">
    <location>
        <begin position="453"/>
        <end position="493"/>
    </location>
</feature>
<dbReference type="InterPro" id="IPR002048">
    <property type="entry name" value="EF_hand_dom"/>
</dbReference>
<dbReference type="GO" id="GO:0005509">
    <property type="term" value="F:calcium ion binding"/>
    <property type="evidence" value="ECO:0007669"/>
    <property type="project" value="InterPro"/>
</dbReference>
<reference evidence="3 4" key="1">
    <citation type="submission" date="2016-10" db="EMBL/GenBank/DDBJ databases">
        <title>Proteomics and genomics reveal pathogen-plant mechanisms compatible with a hemibiotrophic lifestyle of Diplodia corticola.</title>
        <authorList>
            <person name="Fernandes I."/>
            <person name="De Jonge R."/>
            <person name="Van De Peer Y."/>
            <person name="Devreese B."/>
            <person name="Alves A."/>
            <person name="Esteves A.C."/>
        </authorList>
    </citation>
    <scope>NUCLEOTIDE SEQUENCE [LARGE SCALE GENOMIC DNA]</scope>
    <source>
        <strain evidence="3 4">CBS 112549</strain>
    </source>
</reference>
<feature type="compositionally biased region" description="Basic and acidic residues" evidence="1">
    <location>
        <begin position="263"/>
        <end position="275"/>
    </location>
</feature>
<feature type="compositionally biased region" description="Low complexity" evidence="1">
    <location>
        <begin position="246"/>
        <end position="256"/>
    </location>
</feature>
<evidence type="ECO:0000313" key="4">
    <source>
        <dbReference type="Proteomes" id="UP000183809"/>
    </source>
</evidence>
<comment type="caution">
    <text evidence="3">The sequence shown here is derived from an EMBL/GenBank/DDBJ whole genome shotgun (WGS) entry which is preliminary data.</text>
</comment>
<dbReference type="Proteomes" id="UP000183809">
    <property type="component" value="Unassembled WGS sequence"/>
</dbReference>
<gene>
    <name evidence="3" type="ORF">BKCO1_3000142</name>
</gene>
<dbReference type="OrthoDB" id="3940044at2759"/>
<evidence type="ECO:0000313" key="3">
    <source>
        <dbReference type="EMBL" id="OJD39086.1"/>
    </source>
</evidence>
<feature type="compositionally biased region" description="Polar residues" evidence="1">
    <location>
        <begin position="577"/>
        <end position="587"/>
    </location>
</feature>